<name>A0A061B5G2_RHOTO</name>
<keyword evidence="3" id="KW-0472">Membrane</keyword>
<evidence type="ECO:0000256" key="1">
    <source>
        <dbReference type="ARBA" id="ARBA00004370"/>
    </source>
</evidence>
<feature type="compositionally biased region" description="Low complexity" evidence="4">
    <location>
        <begin position="52"/>
        <end position="73"/>
    </location>
</feature>
<gene>
    <name evidence="6" type="ORF">RHTO0S_09e08064g</name>
</gene>
<feature type="compositionally biased region" description="Gly residues" evidence="4">
    <location>
        <begin position="16"/>
        <end position="30"/>
    </location>
</feature>
<evidence type="ECO:0000256" key="3">
    <source>
        <dbReference type="ARBA" id="ARBA00023136"/>
    </source>
</evidence>
<feature type="compositionally biased region" description="Low complexity" evidence="4">
    <location>
        <begin position="31"/>
        <end position="42"/>
    </location>
</feature>
<protein>
    <submittedName>
        <fullName evidence="6">RHTO0S09e08064g1_1</fullName>
    </submittedName>
</protein>
<comment type="similarity">
    <text evidence="2">Belongs to the CYSTM1 family.</text>
</comment>
<dbReference type="GO" id="GO:0016020">
    <property type="term" value="C:membrane"/>
    <property type="evidence" value="ECO:0007669"/>
    <property type="project" value="UniProtKB-SubCell"/>
</dbReference>
<evidence type="ECO:0000256" key="4">
    <source>
        <dbReference type="SAM" id="MobiDB-lite"/>
    </source>
</evidence>
<sequence length="116" mass="12258">MSYNNQYPQQPPQAHYGGGGYGGPIPGDGKGPQQYGYPQQPGYGPPQGGYYGAPPQGMPYGQPGGQPMYYGQQPPMTYGQPQQVYVQPNRPADNGMGCCTAILAALACCCCLEAIF</sequence>
<evidence type="ECO:0000313" key="6">
    <source>
        <dbReference type="EMBL" id="CDR44729.1"/>
    </source>
</evidence>
<dbReference type="EMBL" id="LK052944">
    <property type="protein sequence ID" value="CDR44729.1"/>
    <property type="molecule type" value="Genomic_DNA"/>
</dbReference>
<proteinExistence type="inferred from homology"/>
<feature type="compositionally biased region" description="Low complexity" evidence="4">
    <location>
        <begin position="1"/>
        <end position="15"/>
    </location>
</feature>
<comment type="subcellular location">
    <subcellularLocation>
        <location evidence="1">Membrane</location>
    </subcellularLocation>
</comment>
<evidence type="ECO:0000256" key="2">
    <source>
        <dbReference type="ARBA" id="ARBA00009444"/>
    </source>
</evidence>
<feature type="domain" description="Cysteine-rich transmembrane" evidence="5">
    <location>
        <begin position="83"/>
        <end position="116"/>
    </location>
</feature>
<dbReference type="InterPro" id="IPR028144">
    <property type="entry name" value="CYSTM_dom"/>
</dbReference>
<organism evidence="6">
    <name type="scientific">Rhodotorula toruloides</name>
    <name type="common">Yeast</name>
    <name type="synonym">Rhodosporidium toruloides</name>
    <dbReference type="NCBI Taxonomy" id="5286"/>
    <lineage>
        <taxon>Eukaryota</taxon>
        <taxon>Fungi</taxon>
        <taxon>Dikarya</taxon>
        <taxon>Basidiomycota</taxon>
        <taxon>Pucciniomycotina</taxon>
        <taxon>Microbotryomycetes</taxon>
        <taxon>Sporidiobolales</taxon>
        <taxon>Sporidiobolaceae</taxon>
        <taxon>Rhodotorula</taxon>
    </lineage>
</organism>
<dbReference type="Pfam" id="PF12734">
    <property type="entry name" value="CYSTM"/>
    <property type="match status" value="1"/>
</dbReference>
<evidence type="ECO:0000259" key="5">
    <source>
        <dbReference type="Pfam" id="PF12734"/>
    </source>
</evidence>
<reference evidence="6" key="1">
    <citation type="journal article" date="2014" name="Genome Announc.">
        <title>Draft genome sequence of Rhodosporidium toruloides CECT1137, an oleaginous yeast of biotechnological interest.</title>
        <authorList>
            <person name="Morin N."/>
            <person name="Calcas X."/>
            <person name="Devillers H."/>
            <person name="Durrens P."/>
            <person name="Sherman D.J."/>
            <person name="Nicaud J.-M."/>
            <person name="Neuveglise C."/>
        </authorList>
    </citation>
    <scope>NUCLEOTIDE SEQUENCE</scope>
    <source>
        <strain evidence="6">CECT1137</strain>
    </source>
</reference>
<accession>A0A061B5G2</accession>
<dbReference type="AlphaFoldDB" id="A0A061B5G2"/>
<feature type="region of interest" description="Disordered" evidence="4">
    <location>
        <begin position="1"/>
        <end position="73"/>
    </location>
</feature>